<name>A0A6J4NSG7_9BACT</name>
<keyword evidence="2" id="KW-0378">Hydrolase</keyword>
<accession>A0A6J4NSG7</accession>
<feature type="non-terminal residue" evidence="2">
    <location>
        <position position="264"/>
    </location>
</feature>
<dbReference type="GO" id="GO:0006508">
    <property type="term" value="P:proteolysis"/>
    <property type="evidence" value="ECO:0007669"/>
    <property type="project" value="UniProtKB-KW"/>
</dbReference>
<dbReference type="EMBL" id="CADCUQ010000323">
    <property type="protein sequence ID" value="CAA9395553.1"/>
    <property type="molecule type" value="Genomic_DNA"/>
</dbReference>
<protein>
    <submittedName>
        <fullName evidence="2">ATP-dependent Clp protease proteolytic subunit</fullName>
        <ecNumber evidence="2">3.4.21.92</ecNumber>
    </submittedName>
</protein>
<feature type="compositionally biased region" description="Basic and acidic residues" evidence="1">
    <location>
        <begin position="69"/>
        <end position="111"/>
    </location>
</feature>
<feature type="compositionally biased region" description="Basic residues" evidence="1">
    <location>
        <begin position="20"/>
        <end position="41"/>
    </location>
</feature>
<dbReference type="AlphaFoldDB" id="A0A6J4NSG7"/>
<dbReference type="GO" id="GO:0004252">
    <property type="term" value="F:serine-type endopeptidase activity"/>
    <property type="evidence" value="ECO:0007669"/>
    <property type="project" value="UniProtKB-EC"/>
</dbReference>
<feature type="compositionally biased region" description="Basic residues" evidence="1">
    <location>
        <begin position="141"/>
        <end position="151"/>
    </location>
</feature>
<feature type="compositionally biased region" description="Basic and acidic residues" evidence="1">
    <location>
        <begin position="44"/>
        <end position="60"/>
    </location>
</feature>
<feature type="compositionally biased region" description="Basic residues" evidence="1">
    <location>
        <begin position="233"/>
        <end position="257"/>
    </location>
</feature>
<evidence type="ECO:0000313" key="2">
    <source>
        <dbReference type="EMBL" id="CAA9395553.1"/>
    </source>
</evidence>
<feature type="non-terminal residue" evidence="2">
    <location>
        <position position="1"/>
    </location>
</feature>
<feature type="compositionally biased region" description="Basic and acidic residues" evidence="1">
    <location>
        <begin position="152"/>
        <end position="162"/>
    </location>
</feature>
<evidence type="ECO:0000256" key="1">
    <source>
        <dbReference type="SAM" id="MobiDB-lite"/>
    </source>
</evidence>
<reference evidence="2" key="1">
    <citation type="submission" date="2020-02" db="EMBL/GenBank/DDBJ databases">
        <authorList>
            <person name="Meier V. D."/>
        </authorList>
    </citation>
    <scope>NUCLEOTIDE SEQUENCE</scope>
    <source>
        <strain evidence="2">AVDCRST_MAG64</strain>
    </source>
</reference>
<proteinExistence type="predicted"/>
<organism evidence="2">
    <name type="scientific">uncultured Phycisphaerae bacterium</name>
    <dbReference type="NCBI Taxonomy" id="904963"/>
    <lineage>
        <taxon>Bacteria</taxon>
        <taxon>Pseudomonadati</taxon>
        <taxon>Planctomycetota</taxon>
        <taxon>Phycisphaerae</taxon>
        <taxon>environmental samples</taxon>
    </lineage>
</organism>
<feature type="compositionally biased region" description="Basic and acidic residues" evidence="1">
    <location>
        <begin position="129"/>
        <end position="140"/>
    </location>
</feature>
<dbReference type="EC" id="3.4.21.92" evidence="2"/>
<feature type="compositionally biased region" description="Basic and acidic residues" evidence="1">
    <location>
        <begin position="189"/>
        <end position="218"/>
    </location>
</feature>
<sequence>AEFGLEECGPAPRRAGDRLRGRRVGRPRRAGGGGHRGRRAGGRAVDDPRPRAGRDADGHARAPGRLPLHPRDDARGDAAREPRRVPRRRDQPHLRVARHHADALPPERQEGTGHQLLHQLAGRRRRRHAGDVRHHAVPDLRHRHLLHRPGRERRGDRVRRGQEGQALHPAQRQGDDPPAVRRRVRAGGGHRDPGRGDPQDQGHADQHPRQEHRPDAGAHPRGQRARPLLRGQGGRRVRAVRRGARRGRPGRGRRRRGGRDEAEV</sequence>
<gene>
    <name evidence="2" type="ORF">AVDCRST_MAG64-1519</name>
</gene>
<feature type="region of interest" description="Disordered" evidence="1">
    <location>
        <begin position="1"/>
        <end position="264"/>
    </location>
</feature>
<keyword evidence="2" id="KW-0645">Protease</keyword>